<dbReference type="InterPro" id="IPR016181">
    <property type="entry name" value="Acyl_CoA_acyltransferase"/>
</dbReference>
<dbReference type="GO" id="GO:0016747">
    <property type="term" value="F:acyltransferase activity, transferring groups other than amino-acyl groups"/>
    <property type="evidence" value="ECO:0007669"/>
    <property type="project" value="InterPro"/>
</dbReference>
<evidence type="ECO:0000259" key="1">
    <source>
        <dbReference type="PROSITE" id="PS51186"/>
    </source>
</evidence>
<dbReference type="Proteomes" id="UP000199136">
    <property type="component" value="Unassembled WGS sequence"/>
</dbReference>
<keyword evidence="2" id="KW-0687">Ribonucleoprotein</keyword>
<keyword evidence="2" id="KW-0689">Ribosomal protein</keyword>
<evidence type="ECO:0000313" key="2">
    <source>
        <dbReference type="EMBL" id="SFQ24012.1"/>
    </source>
</evidence>
<dbReference type="STRING" id="82801.SAMN04488506_1144"/>
<evidence type="ECO:0000313" key="3">
    <source>
        <dbReference type="Proteomes" id="UP000199136"/>
    </source>
</evidence>
<gene>
    <name evidence="2" type="ORF">SAMN04488506_1144</name>
</gene>
<sequence>METIQLREAMIEDIPKLENYAIESNTYMIKPMDALTESLHETGKHPILILKGNDLVGFFILQFGIGVSRYTDNPNAVLFKAHSIDLRYQSQGYAKKSLELLPDYVREYYPDVDEIVLSVAVDNISSQMLYVRSGFLNSLKRININDKVEYVLAKKVKSH</sequence>
<organism evidence="2 3">
    <name type="scientific">Desemzia incerta</name>
    <dbReference type="NCBI Taxonomy" id="82801"/>
    <lineage>
        <taxon>Bacteria</taxon>
        <taxon>Bacillati</taxon>
        <taxon>Bacillota</taxon>
        <taxon>Bacilli</taxon>
        <taxon>Lactobacillales</taxon>
        <taxon>Carnobacteriaceae</taxon>
        <taxon>Desemzia</taxon>
    </lineage>
</organism>
<name>A0A1I5WW87_9LACT</name>
<protein>
    <submittedName>
        <fullName evidence="2">Ribosomal protein S18 acetylase RimI</fullName>
    </submittedName>
</protein>
<accession>A0A1I5WW87</accession>
<dbReference type="Pfam" id="PF00583">
    <property type="entry name" value="Acetyltransf_1"/>
    <property type="match status" value="1"/>
</dbReference>
<dbReference type="SUPFAM" id="SSF55729">
    <property type="entry name" value="Acyl-CoA N-acyltransferases (Nat)"/>
    <property type="match status" value="1"/>
</dbReference>
<reference evidence="2 3" key="1">
    <citation type="submission" date="2016-10" db="EMBL/GenBank/DDBJ databases">
        <authorList>
            <person name="de Groot N.N."/>
        </authorList>
    </citation>
    <scope>NUCLEOTIDE SEQUENCE [LARGE SCALE GENOMIC DNA]</scope>
    <source>
        <strain evidence="2 3">DSM 20581</strain>
    </source>
</reference>
<dbReference type="OrthoDB" id="66776at2"/>
<feature type="domain" description="N-acetyltransferase" evidence="1">
    <location>
        <begin position="4"/>
        <end position="157"/>
    </location>
</feature>
<dbReference type="RefSeq" id="WP_092480193.1">
    <property type="nucleotide sequence ID" value="NZ_FOXW01000003.1"/>
</dbReference>
<keyword evidence="3" id="KW-1185">Reference proteome</keyword>
<dbReference type="GO" id="GO:0005840">
    <property type="term" value="C:ribosome"/>
    <property type="evidence" value="ECO:0007669"/>
    <property type="project" value="UniProtKB-KW"/>
</dbReference>
<dbReference type="AlphaFoldDB" id="A0A1I5WW87"/>
<dbReference type="PROSITE" id="PS51186">
    <property type="entry name" value="GNAT"/>
    <property type="match status" value="1"/>
</dbReference>
<dbReference type="EMBL" id="FOXW01000003">
    <property type="protein sequence ID" value="SFQ24012.1"/>
    <property type="molecule type" value="Genomic_DNA"/>
</dbReference>
<dbReference type="Gene3D" id="3.40.630.30">
    <property type="match status" value="1"/>
</dbReference>
<dbReference type="InterPro" id="IPR000182">
    <property type="entry name" value="GNAT_dom"/>
</dbReference>
<proteinExistence type="predicted"/>